<comment type="subcellular location">
    <subcellularLocation>
        <location evidence="1">Cytoplasm</location>
    </subcellularLocation>
</comment>
<gene>
    <name evidence="8" type="ORF">ACBP88_03290</name>
</gene>
<dbReference type="RefSeq" id="WP_370890617.1">
    <property type="nucleotide sequence ID" value="NZ_JBGJLR010000002.1"/>
</dbReference>
<sequence>MKLAILDRIGTLNMEGEDSIVALKDWTPQEGVLEAVAQLNRGGWHVALATNQPGLGRGSFDVNDLNAIHLRMQRELAAAGARIEAVFFCPHTQEEHCACRKPAPGLLQQVAARYGAEPHEVWVVGQNTKHLQAGEAMHAHVIWLQLDEQAPAVDMAPHIPRYTSWKALADALAPDVQAPPPAPVVAG</sequence>
<protein>
    <recommendedName>
        <fullName evidence="7">D,D-heptose 1,7-bisphosphate phosphatase</fullName>
    </recommendedName>
</protein>
<keyword evidence="3" id="KW-0963">Cytoplasm</keyword>
<evidence type="ECO:0000256" key="6">
    <source>
        <dbReference type="ARBA" id="ARBA00023277"/>
    </source>
</evidence>
<evidence type="ECO:0000256" key="2">
    <source>
        <dbReference type="ARBA" id="ARBA00005628"/>
    </source>
</evidence>
<dbReference type="InterPro" id="IPR006549">
    <property type="entry name" value="HAD-SF_hydro_IIIA"/>
</dbReference>
<dbReference type="SUPFAM" id="SSF56784">
    <property type="entry name" value="HAD-like"/>
    <property type="match status" value="1"/>
</dbReference>
<dbReference type="Pfam" id="PF00702">
    <property type="entry name" value="Hydrolase"/>
    <property type="match status" value="1"/>
</dbReference>
<name>A0ABV4IDL8_9BURK</name>
<dbReference type="InterPro" id="IPR004446">
    <property type="entry name" value="Heptose_bisP_phosphatase"/>
</dbReference>
<dbReference type="NCBIfam" id="TIGR01656">
    <property type="entry name" value="Histidinol-ppas"/>
    <property type="match status" value="1"/>
</dbReference>
<comment type="caution">
    <text evidence="8">The sequence shown here is derived from an EMBL/GenBank/DDBJ whole genome shotgun (WGS) entry which is preliminary data.</text>
</comment>
<comment type="similarity">
    <text evidence="2">Belongs to the GmhB family.</text>
</comment>
<keyword evidence="9" id="KW-1185">Reference proteome</keyword>
<evidence type="ECO:0000256" key="3">
    <source>
        <dbReference type="ARBA" id="ARBA00022490"/>
    </source>
</evidence>
<dbReference type="Gene3D" id="3.40.50.1000">
    <property type="entry name" value="HAD superfamily/HAD-like"/>
    <property type="match status" value="1"/>
</dbReference>
<dbReference type="InterPro" id="IPR006543">
    <property type="entry name" value="Histidinol-phos"/>
</dbReference>
<evidence type="ECO:0000256" key="1">
    <source>
        <dbReference type="ARBA" id="ARBA00004496"/>
    </source>
</evidence>
<dbReference type="NCBIfam" id="TIGR01662">
    <property type="entry name" value="HAD-SF-IIIA"/>
    <property type="match status" value="1"/>
</dbReference>
<dbReference type="InterPro" id="IPR036412">
    <property type="entry name" value="HAD-like_sf"/>
</dbReference>
<evidence type="ECO:0000256" key="4">
    <source>
        <dbReference type="ARBA" id="ARBA00022723"/>
    </source>
</evidence>
<reference evidence="8 9" key="1">
    <citation type="submission" date="2024-08" db="EMBL/GenBank/DDBJ databases">
        <authorList>
            <person name="Feng Z."/>
            <person name="Ronholm J."/>
        </authorList>
    </citation>
    <scope>NUCLEOTIDE SEQUENCE [LARGE SCALE GENOMIC DNA]</scope>
    <source>
        <strain evidence="8 9">4-AB0-8</strain>
    </source>
</reference>
<dbReference type="PANTHER" id="PTHR42891">
    <property type="entry name" value="D-GLYCERO-BETA-D-MANNO-HEPTOSE-1,7-BISPHOSPHATE 7-PHOSPHATASE"/>
    <property type="match status" value="1"/>
</dbReference>
<dbReference type="PANTHER" id="PTHR42891:SF1">
    <property type="entry name" value="D-GLYCERO-BETA-D-MANNO-HEPTOSE-1,7-BISPHOSPHATE 7-PHOSPHATASE"/>
    <property type="match status" value="1"/>
</dbReference>
<dbReference type="EMBL" id="JBGJLR010000002">
    <property type="protein sequence ID" value="MEZ2738493.1"/>
    <property type="molecule type" value="Genomic_DNA"/>
</dbReference>
<dbReference type="Proteomes" id="UP001567350">
    <property type="component" value="Unassembled WGS sequence"/>
</dbReference>
<dbReference type="InterPro" id="IPR023214">
    <property type="entry name" value="HAD_sf"/>
</dbReference>
<organism evidence="8 9">
    <name type="scientific">Comamonas jiangduensis</name>
    <dbReference type="NCBI Taxonomy" id="1194168"/>
    <lineage>
        <taxon>Bacteria</taxon>
        <taxon>Pseudomonadati</taxon>
        <taxon>Pseudomonadota</taxon>
        <taxon>Betaproteobacteria</taxon>
        <taxon>Burkholderiales</taxon>
        <taxon>Comamonadaceae</taxon>
        <taxon>Comamonas</taxon>
    </lineage>
</organism>
<keyword evidence="4" id="KW-0479">Metal-binding</keyword>
<evidence type="ECO:0000256" key="5">
    <source>
        <dbReference type="ARBA" id="ARBA00022801"/>
    </source>
</evidence>
<keyword evidence="6" id="KW-0119">Carbohydrate metabolism</keyword>
<evidence type="ECO:0000313" key="9">
    <source>
        <dbReference type="Proteomes" id="UP001567350"/>
    </source>
</evidence>
<accession>A0ABV4IDL8</accession>
<evidence type="ECO:0000256" key="7">
    <source>
        <dbReference type="ARBA" id="ARBA00031828"/>
    </source>
</evidence>
<evidence type="ECO:0000313" key="8">
    <source>
        <dbReference type="EMBL" id="MEZ2738493.1"/>
    </source>
</evidence>
<keyword evidence="5" id="KW-0378">Hydrolase</keyword>
<proteinExistence type="inferred from homology"/>